<sequence length="250" mass="25836">MSLYKDKVVIVTGAASGFGKNIARSFSDAGAQVVVADIDADGAKATADSLGQAVAVETDVSNVDSVRDMIHTAVKEFGGLDVLVNNAGVPHRSMPMLDLDPADADRMWAVNVRSVFLACKFGIPVMRERPGASVVNVASIGAIRPRGGMTVYNASKSAVITLTRGLAAEVAPDVRVNAVNPAVAETNFVKGAQGLDKIPDNVKVAMLSEIPMGRTAATQDIADAILFLASPAASFITGVALDVDGGRSIQ</sequence>
<gene>
    <name evidence="3" type="primary">fabG</name>
    <name evidence="3" type="ORF">WSS_A24955</name>
</gene>
<accession>K8XSJ9</accession>
<dbReference type="EMBL" id="AJYC02000074">
    <property type="protein sequence ID" value="EKT80005.1"/>
    <property type="molecule type" value="Genomic_DNA"/>
</dbReference>
<dbReference type="FunFam" id="3.40.50.720:FF:000084">
    <property type="entry name" value="Short-chain dehydrogenase reductase"/>
    <property type="match status" value="1"/>
</dbReference>
<dbReference type="InterPro" id="IPR020904">
    <property type="entry name" value="Sc_DH/Rdtase_CS"/>
</dbReference>
<dbReference type="PRINTS" id="PR00081">
    <property type="entry name" value="GDHRDH"/>
</dbReference>
<dbReference type="PANTHER" id="PTHR43639">
    <property type="entry name" value="OXIDOREDUCTASE, SHORT-CHAIN DEHYDROGENASE/REDUCTASE FAMILY (AFU_ORTHOLOGUE AFUA_5G02870)"/>
    <property type="match status" value="1"/>
</dbReference>
<protein>
    <submittedName>
        <fullName evidence="3">3-ketoacyl-(Acyl-carrier-protein) reductase</fullName>
        <ecNumber evidence="3">1.1.1.100</ecNumber>
    </submittedName>
</protein>
<dbReference type="GO" id="GO:0004316">
    <property type="term" value="F:3-oxoacyl-[acyl-carrier-protein] reductase (NADPH) activity"/>
    <property type="evidence" value="ECO:0007669"/>
    <property type="project" value="UniProtKB-EC"/>
</dbReference>
<organism evidence="3 4">
    <name type="scientific">Rhodococcus opacus M213</name>
    <dbReference type="NCBI Taxonomy" id="1129896"/>
    <lineage>
        <taxon>Bacteria</taxon>
        <taxon>Bacillati</taxon>
        <taxon>Actinomycetota</taxon>
        <taxon>Actinomycetes</taxon>
        <taxon>Mycobacteriales</taxon>
        <taxon>Nocardiaceae</taxon>
        <taxon>Rhodococcus</taxon>
    </lineage>
</organism>
<dbReference type="InterPro" id="IPR002347">
    <property type="entry name" value="SDR_fam"/>
</dbReference>
<dbReference type="PRINTS" id="PR00080">
    <property type="entry name" value="SDRFAMILY"/>
</dbReference>
<dbReference type="RefSeq" id="WP_005260638.1">
    <property type="nucleotide sequence ID" value="NZ_AJYC02000074.1"/>
</dbReference>
<reference evidence="3 4" key="1">
    <citation type="journal article" date="2013" name="Genome Announc.">
        <title>Draft Genome Sequence of Rhodococcus opacus Strain M213 Shows a Diverse Catabolic Potential.</title>
        <authorList>
            <person name="Pathak A."/>
            <person name="Green S.J."/>
            <person name="Ogram A."/>
            <person name="Chauhan A."/>
        </authorList>
    </citation>
    <scope>NUCLEOTIDE SEQUENCE [LARGE SCALE GENOMIC DNA]</scope>
    <source>
        <strain evidence="3 4">M213</strain>
    </source>
</reference>
<evidence type="ECO:0000313" key="3">
    <source>
        <dbReference type="EMBL" id="EKT80005.1"/>
    </source>
</evidence>
<keyword evidence="2 3" id="KW-0560">Oxidoreductase</keyword>
<comment type="similarity">
    <text evidence="1">Belongs to the short-chain dehydrogenases/reductases (SDR) family.</text>
</comment>
<evidence type="ECO:0000256" key="1">
    <source>
        <dbReference type="ARBA" id="ARBA00006484"/>
    </source>
</evidence>
<dbReference type="PROSITE" id="PS00061">
    <property type="entry name" value="ADH_SHORT"/>
    <property type="match status" value="1"/>
</dbReference>
<dbReference type="SUPFAM" id="SSF51735">
    <property type="entry name" value="NAD(P)-binding Rossmann-fold domains"/>
    <property type="match status" value="1"/>
</dbReference>
<dbReference type="InterPro" id="IPR036291">
    <property type="entry name" value="NAD(P)-bd_dom_sf"/>
</dbReference>
<dbReference type="Proteomes" id="UP000005951">
    <property type="component" value="Unassembled WGS sequence"/>
</dbReference>
<evidence type="ECO:0000313" key="4">
    <source>
        <dbReference type="Proteomes" id="UP000005951"/>
    </source>
</evidence>
<dbReference type="PANTHER" id="PTHR43639:SF1">
    <property type="entry name" value="SHORT-CHAIN DEHYDROGENASE_REDUCTASE FAMILY PROTEIN"/>
    <property type="match status" value="1"/>
</dbReference>
<dbReference type="Pfam" id="PF13561">
    <property type="entry name" value="adh_short_C2"/>
    <property type="match status" value="1"/>
</dbReference>
<name>K8XSJ9_RHOOP</name>
<dbReference type="EC" id="1.1.1.100" evidence="3"/>
<comment type="caution">
    <text evidence="3">The sequence shown here is derived from an EMBL/GenBank/DDBJ whole genome shotgun (WGS) entry which is preliminary data.</text>
</comment>
<proteinExistence type="inferred from homology"/>
<evidence type="ECO:0000256" key="2">
    <source>
        <dbReference type="ARBA" id="ARBA00023002"/>
    </source>
</evidence>
<dbReference type="Gene3D" id="3.40.50.720">
    <property type="entry name" value="NAD(P)-binding Rossmann-like Domain"/>
    <property type="match status" value="1"/>
</dbReference>
<dbReference type="AlphaFoldDB" id="K8XSJ9"/>
<dbReference type="NCBIfam" id="NF005559">
    <property type="entry name" value="PRK07231.1"/>
    <property type="match status" value="1"/>
</dbReference>